<dbReference type="Proteomes" id="UP000798808">
    <property type="component" value="Unassembled WGS sequence"/>
</dbReference>
<dbReference type="InterPro" id="IPR013211">
    <property type="entry name" value="LVIVD"/>
</dbReference>
<dbReference type="SUPFAM" id="SSF69322">
    <property type="entry name" value="Tricorn protease domain 2"/>
    <property type="match status" value="1"/>
</dbReference>
<reference evidence="1 2" key="1">
    <citation type="submission" date="2019-02" db="EMBL/GenBank/DDBJ databases">
        <authorList>
            <person name="Goldberg S.R."/>
            <person name="Haltli B.A."/>
            <person name="Correa H."/>
            <person name="Russell K.G."/>
        </authorList>
    </citation>
    <scope>NUCLEOTIDE SEQUENCE [LARGE SCALE GENOMIC DNA]</scope>
    <source>
        <strain evidence="1 2">JCM 16186</strain>
    </source>
</reference>
<dbReference type="Pfam" id="PF08309">
    <property type="entry name" value="LVIVD"/>
    <property type="match status" value="3"/>
</dbReference>
<protein>
    <recommendedName>
        <fullName evidence="3">LVIVD repeat-containing protein</fullName>
    </recommendedName>
</protein>
<evidence type="ECO:0000313" key="1">
    <source>
        <dbReference type="EMBL" id="MTI26029.1"/>
    </source>
</evidence>
<dbReference type="EMBL" id="SMLW01000558">
    <property type="protein sequence ID" value="MTI26029.1"/>
    <property type="molecule type" value="Genomic_DNA"/>
</dbReference>
<evidence type="ECO:0000313" key="2">
    <source>
        <dbReference type="Proteomes" id="UP000798808"/>
    </source>
</evidence>
<evidence type="ECO:0008006" key="3">
    <source>
        <dbReference type="Google" id="ProtNLM"/>
    </source>
</evidence>
<gene>
    <name evidence="1" type="ORF">E1163_13815</name>
</gene>
<accession>A0ABW9RRV6</accession>
<keyword evidence="2" id="KW-1185">Reference proteome</keyword>
<proteinExistence type="predicted"/>
<name>A0ABW9RRV6_9BACT</name>
<comment type="caution">
    <text evidence="1">The sequence shown here is derived from an EMBL/GenBank/DDBJ whole genome shotgun (WGS) entry which is preliminary data.</text>
</comment>
<sequence>MLLVMKKETLIYIGFLWLLIFCYGCAGDSDNASVNLSGQGGSLARFAISGNNLYVVGESELLNYSLADPAKPQFKTKTPIGFDIETIFPRGNYLYIGAQSGMHIFDISNPDNPVKSSTYEHVTNCDPVVVNGNFAYVSLRAGCGFNNANLFEVIDITDPVNPKQLGQYSDLESPYGLGVAGNYVYLCEGQHGLKILNVEDPSNVFLEKELEMDAYDVIVIDQGRLLLTGADGIYQFDISDPVTPLLLSEIPVIE</sequence>
<organism evidence="1 2">
    <name type="scientific">Fulvivirga kasyanovii</name>
    <dbReference type="NCBI Taxonomy" id="396812"/>
    <lineage>
        <taxon>Bacteria</taxon>
        <taxon>Pseudomonadati</taxon>
        <taxon>Bacteroidota</taxon>
        <taxon>Cytophagia</taxon>
        <taxon>Cytophagales</taxon>
        <taxon>Fulvivirgaceae</taxon>
        <taxon>Fulvivirga</taxon>
    </lineage>
</organism>